<dbReference type="SUPFAM" id="SSF103473">
    <property type="entry name" value="MFS general substrate transporter"/>
    <property type="match status" value="1"/>
</dbReference>
<dbReference type="InterPro" id="IPR020846">
    <property type="entry name" value="MFS_dom"/>
</dbReference>
<keyword evidence="5 6" id="KW-0472">Membrane</keyword>
<dbReference type="AlphaFoldDB" id="A0A1G2SZZ8"/>
<feature type="transmembrane region" description="Helical" evidence="6">
    <location>
        <begin position="207"/>
        <end position="227"/>
    </location>
</feature>
<dbReference type="InterPro" id="IPR011701">
    <property type="entry name" value="MFS"/>
</dbReference>
<keyword evidence="4 6" id="KW-1133">Transmembrane helix</keyword>
<evidence type="ECO:0000256" key="2">
    <source>
        <dbReference type="ARBA" id="ARBA00022475"/>
    </source>
</evidence>
<dbReference type="PANTHER" id="PTHR43124:SF3">
    <property type="entry name" value="CHLORAMPHENICOL EFFLUX PUMP RV0191"/>
    <property type="match status" value="1"/>
</dbReference>
<feature type="transmembrane region" description="Helical" evidence="6">
    <location>
        <begin position="239"/>
        <end position="257"/>
    </location>
</feature>
<dbReference type="GO" id="GO:0005886">
    <property type="term" value="C:plasma membrane"/>
    <property type="evidence" value="ECO:0007669"/>
    <property type="project" value="UniProtKB-SubCell"/>
</dbReference>
<feature type="transmembrane region" description="Helical" evidence="6">
    <location>
        <begin position="269"/>
        <end position="287"/>
    </location>
</feature>
<keyword evidence="2" id="KW-1003">Cell membrane</keyword>
<organism evidence="8 9">
    <name type="scientific">Candidatus Zambryskibacteria bacterium RIFCSPHIGHO2_01_FULL_46_25</name>
    <dbReference type="NCBI Taxonomy" id="1802738"/>
    <lineage>
        <taxon>Bacteria</taxon>
        <taxon>Candidatus Zambryskiibacteriota</taxon>
    </lineage>
</organism>
<evidence type="ECO:0000256" key="1">
    <source>
        <dbReference type="ARBA" id="ARBA00004651"/>
    </source>
</evidence>
<dbReference type="PANTHER" id="PTHR43124">
    <property type="entry name" value="PURINE EFFLUX PUMP PBUE"/>
    <property type="match status" value="1"/>
</dbReference>
<evidence type="ECO:0000256" key="4">
    <source>
        <dbReference type="ARBA" id="ARBA00022989"/>
    </source>
</evidence>
<sequence>MLRLIPVFISSIFLSLNFGLLLYVNSTFLASFLTPGGVSSVFLAASLVNAVIFFFATRLLNFFGKEKVLLFFMLSASLGAVGLAFSANAVTAVVSFIVYESFLFMVYYCLDIFVEEKTPDKHAGEVRGVYYMLINGGVAAGPLLLSFLVVDDNLRVSYLAAVALLAVPLVISFVFLFGAKKTLHRWGHAGLPIKAWWKKRNIRAVSLAKLALETFYGVMVIYTPIYLHGTLGFEWSELGIIFTIMLLPFVVLEWPAGELADRFWGEKEMMSVGFFLMGIALLTMPFIPKAFVIWMLILLLSRIGASLVEITTESYFFKKIDAKDTGILAIFRLLRPVGIIFGAGIGAASLQFFTLEKIFFILAVVVFFGMREALYLRDTL</sequence>
<dbReference type="Pfam" id="PF07690">
    <property type="entry name" value="MFS_1"/>
    <property type="match status" value="1"/>
</dbReference>
<evidence type="ECO:0000256" key="3">
    <source>
        <dbReference type="ARBA" id="ARBA00022692"/>
    </source>
</evidence>
<feature type="domain" description="Major facilitator superfamily (MFS) profile" evidence="7">
    <location>
        <begin position="3"/>
        <end position="380"/>
    </location>
</feature>
<dbReference type="Proteomes" id="UP000178107">
    <property type="component" value="Unassembled WGS sequence"/>
</dbReference>
<comment type="caution">
    <text evidence="8">The sequence shown here is derived from an EMBL/GenBank/DDBJ whole genome shotgun (WGS) entry which is preliminary data.</text>
</comment>
<evidence type="ECO:0000256" key="5">
    <source>
        <dbReference type="ARBA" id="ARBA00023136"/>
    </source>
</evidence>
<keyword evidence="3 6" id="KW-0812">Transmembrane</keyword>
<dbReference type="InterPro" id="IPR050189">
    <property type="entry name" value="MFS_Efflux_Transporters"/>
</dbReference>
<feature type="transmembrane region" description="Helical" evidence="6">
    <location>
        <begin position="156"/>
        <end position="177"/>
    </location>
</feature>
<feature type="transmembrane region" description="Helical" evidence="6">
    <location>
        <begin position="130"/>
        <end position="150"/>
    </location>
</feature>
<evidence type="ECO:0000313" key="8">
    <source>
        <dbReference type="EMBL" id="OHA90328.1"/>
    </source>
</evidence>
<evidence type="ECO:0000313" key="9">
    <source>
        <dbReference type="Proteomes" id="UP000178107"/>
    </source>
</evidence>
<feature type="transmembrane region" description="Helical" evidence="6">
    <location>
        <begin position="333"/>
        <end position="352"/>
    </location>
</feature>
<gene>
    <name evidence="8" type="ORF">A2838_01875</name>
</gene>
<dbReference type="GO" id="GO:0022857">
    <property type="term" value="F:transmembrane transporter activity"/>
    <property type="evidence" value="ECO:0007669"/>
    <property type="project" value="InterPro"/>
</dbReference>
<feature type="transmembrane region" description="Helical" evidence="6">
    <location>
        <begin position="358"/>
        <end position="376"/>
    </location>
</feature>
<feature type="transmembrane region" description="Helical" evidence="6">
    <location>
        <begin position="293"/>
        <end position="312"/>
    </location>
</feature>
<reference evidence="8 9" key="1">
    <citation type="journal article" date="2016" name="Nat. Commun.">
        <title>Thousands of microbial genomes shed light on interconnected biogeochemical processes in an aquifer system.</title>
        <authorList>
            <person name="Anantharaman K."/>
            <person name="Brown C.T."/>
            <person name="Hug L.A."/>
            <person name="Sharon I."/>
            <person name="Castelle C.J."/>
            <person name="Probst A.J."/>
            <person name="Thomas B.C."/>
            <person name="Singh A."/>
            <person name="Wilkins M.J."/>
            <person name="Karaoz U."/>
            <person name="Brodie E.L."/>
            <person name="Williams K.H."/>
            <person name="Hubbard S.S."/>
            <person name="Banfield J.F."/>
        </authorList>
    </citation>
    <scope>NUCLEOTIDE SEQUENCE [LARGE SCALE GENOMIC DNA]</scope>
</reference>
<dbReference type="PROSITE" id="PS50850">
    <property type="entry name" value="MFS"/>
    <property type="match status" value="1"/>
</dbReference>
<comment type="subcellular location">
    <subcellularLocation>
        <location evidence="1">Cell membrane</location>
        <topology evidence="1">Multi-pass membrane protein</topology>
    </subcellularLocation>
</comment>
<accession>A0A1G2SZZ8</accession>
<name>A0A1G2SZZ8_9BACT</name>
<feature type="transmembrane region" description="Helical" evidence="6">
    <location>
        <begin position="92"/>
        <end position="110"/>
    </location>
</feature>
<dbReference type="EMBL" id="MHVH01000005">
    <property type="protein sequence ID" value="OHA90328.1"/>
    <property type="molecule type" value="Genomic_DNA"/>
</dbReference>
<dbReference type="InterPro" id="IPR036259">
    <property type="entry name" value="MFS_trans_sf"/>
</dbReference>
<feature type="transmembrane region" description="Helical" evidence="6">
    <location>
        <begin position="68"/>
        <end position="86"/>
    </location>
</feature>
<evidence type="ECO:0000256" key="6">
    <source>
        <dbReference type="SAM" id="Phobius"/>
    </source>
</evidence>
<protein>
    <recommendedName>
        <fullName evidence="7">Major facilitator superfamily (MFS) profile domain-containing protein</fullName>
    </recommendedName>
</protein>
<dbReference type="Gene3D" id="1.20.1250.20">
    <property type="entry name" value="MFS general substrate transporter like domains"/>
    <property type="match status" value="2"/>
</dbReference>
<feature type="transmembrane region" description="Helical" evidence="6">
    <location>
        <begin position="7"/>
        <end position="24"/>
    </location>
</feature>
<proteinExistence type="predicted"/>
<feature type="transmembrane region" description="Helical" evidence="6">
    <location>
        <begin position="36"/>
        <end position="56"/>
    </location>
</feature>
<evidence type="ECO:0000259" key="7">
    <source>
        <dbReference type="PROSITE" id="PS50850"/>
    </source>
</evidence>